<comment type="caution">
    <text evidence="1">The sequence shown here is derived from an EMBL/GenBank/DDBJ whole genome shotgun (WGS) entry which is preliminary data.</text>
</comment>
<gene>
    <name evidence="1" type="ORF">KC685_04015</name>
</gene>
<dbReference type="EMBL" id="JAGQLN010000015">
    <property type="protein sequence ID" value="MCA9377058.1"/>
    <property type="molecule type" value="Genomic_DNA"/>
</dbReference>
<evidence type="ECO:0000313" key="1">
    <source>
        <dbReference type="EMBL" id="MCA9377058.1"/>
    </source>
</evidence>
<dbReference type="AlphaFoldDB" id="A0A955KXG5"/>
<accession>A0A955KXG5</accession>
<evidence type="ECO:0000313" key="2">
    <source>
        <dbReference type="Proteomes" id="UP000741282"/>
    </source>
</evidence>
<sequence>MNDLDELMKDPRSRYIVTRIIELMSEEKPVSMESPDDQKRMLFIYIKFLERIGEMTSSGELGRLGYKPIVDRQGNKILREEDLGELLVNFYRGL</sequence>
<organism evidence="1 2">
    <name type="scientific">Candidatus Dojkabacteria bacterium</name>
    <dbReference type="NCBI Taxonomy" id="2099670"/>
    <lineage>
        <taxon>Bacteria</taxon>
        <taxon>Candidatus Dojkabacteria</taxon>
    </lineage>
</organism>
<protein>
    <submittedName>
        <fullName evidence="1">Uncharacterized protein</fullName>
    </submittedName>
</protein>
<name>A0A955KXG5_9BACT</name>
<reference evidence="1" key="2">
    <citation type="journal article" date="2021" name="Microbiome">
        <title>Successional dynamics and alternative stable states in a saline activated sludge microbial community over 9 years.</title>
        <authorList>
            <person name="Wang Y."/>
            <person name="Ye J."/>
            <person name="Ju F."/>
            <person name="Liu L."/>
            <person name="Boyd J.A."/>
            <person name="Deng Y."/>
            <person name="Parks D.H."/>
            <person name="Jiang X."/>
            <person name="Yin X."/>
            <person name="Woodcroft B.J."/>
            <person name="Tyson G.W."/>
            <person name="Hugenholtz P."/>
            <person name="Polz M.F."/>
            <person name="Zhang T."/>
        </authorList>
    </citation>
    <scope>NUCLEOTIDE SEQUENCE</scope>
    <source>
        <strain evidence="1">HKST-UBA17</strain>
    </source>
</reference>
<dbReference type="Proteomes" id="UP000741282">
    <property type="component" value="Unassembled WGS sequence"/>
</dbReference>
<reference evidence="1" key="1">
    <citation type="submission" date="2020-04" db="EMBL/GenBank/DDBJ databases">
        <authorList>
            <person name="Zhang T."/>
        </authorList>
    </citation>
    <scope>NUCLEOTIDE SEQUENCE</scope>
    <source>
        <strain evidence="1">HKST-UBA17</strain>
    </source>
</reference>
<proteinExistence type="predicted"/>